<reference evidence="1 2" key="1">
    <citation type="submission" date="2021-04" db="EMBL/GenBank/DDBJ databases">
        <title>Complete genome sequence of a novel Streptococcus species.</title>
        <authorList>
            <person name="Teng J.L.L."/>
        </authorList>
    </citation>
    <scope>NUCLEOTIDE SEQUENCE [LARGE SCALE GENOMIC DNA]</scope>
    <source>
        <strain evidence="1 2">HKU75</strain>
    </source>
</reference>
<gene>
    <name evidence="1" type="ORF">INT76_06750</name>
</gene>
<dbReference type="EMBL" id="CP073084">
    <property type="protein sequence ID" value="QUE53558.1"/>
    <property type="molecule type" value="Genomic_DNA"/>
</dbReference>
<dbReference type="RefSeq" id="WP_212569731.1">
    <property type="nucleotide sequence ID" value="NZ_CP073084.1"/>
</dbReference>
<accession>A0ABX7YIM3</accession>
<evidence type="ECO:0000313" key="1">
    <source>
        <dbReference type="EMBL" id="QUE53558.1"/>
    </source>
</evidence>
<keyword evidence="2" id="KW-1185">Reference proteome</keyword>
<name>A0ABX7YIM3_9STRE</name>
<sequence>MNEIEDYLARNIENIDLIIEQVVFYLPESYFYKPEIQSGRFLELRQGMDEVTKKMKFWAYRGDRGLTQTLKKLQREYAVELKNLAIRKRRELQDELLLESLEMQCACMISLISTFKLLKHLRTFD</sequence>
<evidence type="ECO:0000313" key="2">
    <source>
        <dbReference type="Proteomes" id="UP000677616"/>
    </source>
</evidence>
<dbReference type="Proteomes" id="UP000677616">
    <property type="component" value="Chromosome"/>
</dbReference>
<protein>
    <submittedName>
        <fullName evidence="1">Uncharacterized protein</fullName>
    </submittedName>
</protein>
<organism evidence="1 2">
    <name type="scientific">Streptococcus oriscaviae</name>
    <dbReference type="NCBI Taxonomy" id="2781599"/>
    <lineage>
        <taxon>Bacteria</taxon>
        <taxon>Bacillati</taxon>
        <taxon>Bacillota</taxon>
        <taxon>Bacilli</taxon>
        <taxon>Lactobacillales</taxon>
        <taxon>Streptococcaceae</taxon>
        <taxon>Streptococcus</taxon>
    </lineage>
</organism>
<proteinExistence type="predicted"/>